<dbReference type="Proteomes" id="UP000003416">
    <property type="component" value="Unassembled WGS sequence"/>
</dbReference>
<feature type="compositionally biased region" description="Polar residues" evidence="1">
    <location>
        <begin position="39"/>
        <end position="65"/>
    </location>
</feature>
<organism evidence="3 4">
    <name type="scientific">Bacteroides fluxus YIT 12057</name>
    <dbReference type="NCBI Taxonomy" id="763034"/>
    <lineage>
        <taxon>Bacteria</taxon>
        <taxon>Pseudomonadati</taxon>
        <taxon>Bacteroidota</taxon>
        <taxon>Bacteroidia</taxon>
        <taxon>Bacteroidales</taxon>
        <taxon>Bacteroidaceae</taxon>
        <taxon>Bacteroides</taxon>
    </lineage>
</organism>
<feature type="transmembrane region" description="Helical" evidence="2">
    <location>
        <begin position="6"/>
        <end position="27"/>
    </location>
</feature>
<sequence length="98" mass="10993">MFHLLGFLFILIIAILIIGLGIIGTVVRSIFGLGRRRTSSASYQNPGGYSYNNPRQPSGSSTQTDKATEPEEGEIHLKRKKLFSKDEGEYVEFEEIKE</sequence>
<dbReference type="STRING" id="763034.HMPREF9446_01450"/>
<evidence type="ECO:0000313" key="4">
    <source>
        <dbReference type="Proteomes" id="UP000003416"/>
    </source>
</evidence>
<keyword evidence="2" id="KW-1133">Transmembrane helix</keyword>
<evidence type="ECO:0008006" key="5">
    <source>
        <dbReference type="Google" id="ProtNLM"/>
    </source>
</evidence>
<dbReference type="InterPro" id="IPR032272">
    <property type="entry name" value="DUF4834"/>
</dbReference>
<feature type="region of interest" description="Disordered" evidence="1">
    <location>
        <begin position="35"/>
        <end position="74"/>
    </location>
</feature>
<evidence type="ECO:0000256" key="2">
    <source>
        <dbReference type="SAM" id="Phobius"/>
    </source>
</evidence>
<protein>
    <recommendedName>
        <fullName evidence="5">DUF4834 family protein</fullName>
    </recommendedName>
</protein>
<evidence type="ECO:0000256" key="1">
    <source>
        <dbReference type="SAM" id="MobiDB-lite"/>
    </source>
</evidence>
<dbReference type="GeneID" id="86049121"/>
<name>F3PRU8_9BACE</name>
<evidence type="ECO:0000313" key="3">
    <source>
        <dbReference type="EMBL" id="EGF58149.1"/>
    </source>
</evidence>
<reference evidence="3 4" key="1">
    <citation type="submission" date="2011-02" db="EMBL/GenBank/DDBJ databases">
        <authorList>
            <person name="Weinstock G."/>
            <person name="Sodergren E."/>
            <person name="Clifton S."/>
            <person name="Fulton L."/>
            <person name="Fulton B."/>
            <person name="Courtney L."/>
            <person name="Fronick C."/>
            <person name="Harrison M."/>
            <person name="Strong C."/>
            <person name="Farmer C."/>
            <person name="Delahaunty K."/>
            <person name="Markovic C."/>
            <person name="Hall O."/>
            <person name="Minx P."/>
            <person name="Tomlinson C."/>
            <person name="Mitreva M."/>
            <person name="Hou S."/>
            <person name="Chen J."/>
            <person name="Wollam A."/>
            <person name="Pepin K.H."/>
            <person name="Johnson M."/>
            <person name="Bhonagiri V."/>
            <person name="Zhang X."/>
            <person name="Suruliraj S."/>
            <person name="Warren W."/>
            <person name="Chinwalla A."/>
            <person name="Mardis E.R."/>
            <person name="Wilson R.K."/>
        </authorList>
    </citation>
    <scope>NUCLEOTIDE SEQUENCE [LARGE SCALE GENOMIC DNA]</scope>
    <source>
        <strain evidence="3 4">YIT 12057</strain>
    </source>
</reference>
<dbReference type="Pfam" id="PF16118">
    <property type="entry name" value="DUF4834"/>
    <property type="match status" value="1"/>
</dbReference>
<keyword evidence="4" id="KW-1185">Reference proteome</keyword>
<accession>F3PRU8</accession>
<keyword evidence="2" id="KW-0812">Transmembrane</keyword>
<comment type="caution">
    <text evidence="3">The sequence shown here is derived from an EMBL/GenBank/DDBJ whole genome shotgun (WGS) entry which is preliminary data.</text>
</comment>
<keyword evidence="2" id="KW-0472">Membrane</keyword>
<dbReference type="RefSeq" id="WP_009124677.1">
    <property type="nucleotide sequence ID" value="NZ_GL882623.1"/>
</dbReference>
<dbReference type="EMBL" id="AFBN01000025">
    <property type="protein sequence ID" value="EGF58149.1"/>
    <property type="molecule type" value="Genomic_DNA"/>
</dbReference>
<dbReference type="eggNOG" id="ENOG5033CQB">
    <property type="taxonomic scope" value="Bacteria"/>
</dbReference>
<dbReference type="HOGENOM" id="CLU_183767_1_0_10"/>
<gene>
    <name evidence="3" type="ORF">HMPREF9446_01450</name>
</gene>
<dbReference type="AlphaFoldDB" id="F3PRU8"/>
<proteinExistence type="predicted"/>